<accession>E8LGJ8</accession>
<dbReference type="AlphaFoldDB" id="E8LGJ8"/>
<sequence>MTREEEMALTANAQLTREEEVALYGEHIRLKAFYPTAVERLLL</sequence>
<comment type="caution">
    <text evidence="1">The sequence shown here is derived from an EMBL/GenBank/DDBJ whole genome shotgun (WGS) entry which is preliminary data.</text>
</comment>
<dbReference type="EMBL" id="AEVN01000103">
    <property type="protein sequence ID" value="EFY04023.1"/>
    <property type="molecule type" value="Genomic_DNA"/>
</dbReference>
<reference evidence="1 2" key="1">
    <citation type="submission" date="2011-01" db="EMBL/GenBank/DDBJ databases">
        <authorList>
            <person name="Weinstock G."/>
            <person name="Sodergren E."/>
            <person name="Clifton S."/>
            <person name="Fulton L."/>
            <person name="Fulton B."/>
            <person name="Courtney L."/>
            <person name="Fronick C."/>
            <person name="Harrison M."/>
            <person name="Strong C."/>
            <person name="Farmer C."/>
            <person name="Delahaunty K."/>
            <person name="Markovic C."/>
            <person name="Hall O."/>
            <person name="Minx P."/>
            <person name="Tomlinson C."/>
            <person name="Mitreva M."/>
            <person name="Hou S."/>
            <person name="Chen J."/>
            <person name="Wollam A."/>
            <person name="Pepin K.H."/>
            <person name="Johnson M."/>
            <person name="Bhonagiri V."/>
            <person name="Zhang X."/>
            <person name="Suruliraj S."/>
            <person name="Warren W."/>
            <person name="Chinwalla A."/>
            <person name="Mardis E.R."/>
            <person name="Wilson R.K."/>
        </authorList>
    </citation>
    <scope>NUCLEOTIDE SEQUENCE [LARGE SCALE GENOMIC DNA]</scope>
    <source>
        <strain evidence="1 2">YIT 12067</strain>
    </source>
</reference>
<name>E8LGJ8_9FIRM</name>
<proteinExistence type="predicted"/>
<keyword evidence="2" id="KW-1185">Reference proteome</keyword>
<gene>
    <name evidence="1" type="ORF">HMPREF9443_02002</name>
</gene>
<dbReference type="HOGENOM" id="CLU_3237399_0_0_9"/>
<protein>
    <submittedName>
        <fullName evidence="1">Uncharacterized protein</fullName>
    </submittedName>
</protein>
<dbReference type="Proteomes" id="UP000004923">
    <property type="component" value="Unassembled WGS sequence"/>
</dbReference>
<evidence type="ECO:0000313" key="1">
    <source>
        <dbReference type="EMBL" id="EFY04023.1"/>
    </source>
</evidence>
<evidence type="ECO:0000313" key="2">
    <source>
        <dbReference type="Proteomes" id="UP000004923"/>
    </source>
</evidence>
<organism evidence="1 2">
    <name type="scientific">Phascolarctobacterium succinatutens YIT 12067</name>
    <dbReference type="NCBI Taxonomy" id="626939"/>
    <lineage>
        <taxon>Bacteria</taxon>
        <taxon>Bacillati</taxon>
        <taxon>Bacillota</taxon>
        <taxon>Negativicutes</taxon>
        <taxon>Acidaminococcales</taxon>
        <taxon>Acidaminococcaceae</taxon>
        <taxon>Phascolarctobacterium</taxon>
    </lineage>
</organism>